<name>A0ABY6MW05_9BURK</name>
<evidence type="ECO:0000256" key="1">
    <source>
        <dbReference type="SAM" id="Phobius"/>
    </source>
</evidence>
<evidence type="ECO:0000313" key="4">
    <source>
        <dbReference type="Proteomes" id="UP001163266"/>
    </source>
</evidence>
<dbReference type="Gene3D" id="3.40.50.620">
    <property type="entry name" value="HUPs"/>
    <property type="match status" value="1"/>
</dbReference>
<organism evidence="3 4">
    <name type="scientific">Caldimonas aquatica</name>
    <dbReference type="NCBI Taxonomy" id="376175"/>
    <lineage>
        <taxon>Bacteria</taxon>
        <taxon>Pseudomonadati</taxon>
        <taxon>Pseudomonadota</taxon>
        <taxon>Betaproteobacteria</taxon>
        <taxon>Burkholderiales</taxon>
        <taxon>Sphaerotilaceae</taxon>
        <taxon>Caldimonas</taxon>
    </lineage>
</organism>
<evidence type="ECO:0000313" key="3">
    <source>
        <dbReference type="EMBL" id="UZD56198.1"/>
    </source>
</evidence>
<feature type="transmembrane region" description="Helical" evidence="1">
    <location>
        <begin position="44"/>
        <end position="65"/>
    </location>
</feature>
<sequence length="259" mass="28517">MRLFFTSASEIPLPGAVYLVLILVILAIGSRLADGSRLYRWRHLLLALAAWSWILSTPALGNLVVRQLENAVPRSAHRPQADPRSVIVVLASGEIAGTAAAPHTRLDADGWERVHAAVSLWRRTGGRLLMAGGPKGIPPAESFAARMAAVAVSMGVPEQAIVLSPDTSRTHEDLLWARKRLGDHEGPIWLVTSALHMPRSLAVARSLDWDVRPWPCGFRQIERPTWRAWLPNNGGPQLLAQALHEVLGLAYYRWQGWAD</sequence>
<keyword evidence="1" id="KW-0472">Membrane</keyword>
<proteinExistence type="predicted"/>
<reference evidence="3" key="1">
    <citation type="submission" date="2022-10" db="EMBL/GenBank/DDBJ databases">
        <title>Complete genome sequence of Schlegelella aquatica LMG 23380.</title>
        <authorList>
            <person name="Musilova J."/>
            <person name="Kourilova X."/>
            <person name="Bezdicek M."/>
            <person name="Hermankova K."/>
            <person name="Obruca S."/>
            <person name="Sedlar K."/>
        </authorList>
    </citation>
    <scope>NUCLEOTIDE SEQUENCE</scope>
    <source>
        <strain evidence="3">LMG 23380</strain>
    </source>
</reference>
<dbReference type="InterPro" id="IPR051599">
    <property type="entry name" value="Cell_Envelope_Assoc"/>
</dbReference>
<dbReference type="CDD" id="cd06259">
    <property type="entry name" value="YdcF-like"/>
    <property type="match status" value="1"/>
</dbReference>
<keyword evidence="4" id="KW-1185">Reference proteome</keyword>
<dbReference type="PANTHER" id="PTHR30336">
    <property type="entry name" value="INNER MEMBRANE PROTEIN, PROBABLE PERMEASE"/>
    <property type="match status" value="1"/>
</dbReference>
<dbReference type="PANTHER" id="PTHR30336:SF4">
    <property type="entry name" value="ENVELOPE BIOGENESIS FACTOR ELYC"/>
    <property type="match status" value="1"/>
</dbReference>
<protein>
    <submittedName>
        <fullName evidence="3">YdcF family protein</fullName>
    </submittedName>
</protein>
<dbReference type="EMBL" id="CP110257">
    <property type="protein sequence ID" value="UZD56198.1"/>
    <property type="molecule type" value="Genomic_DNA"/>
</dbReference>
<keyword evidence="1" id="KW-1133">Transmembrane helix</keyword>
<accession>A0ABY6MW05</accession>
<keyword evidence="1" id="KW-0812">Transmembrane</keyword>
<gene>
    <name evidence="3" type="ORF">OMP39_06395</name>
</gene>
<dbReference type="Pfam" id="PF02698">
    <property type="entry name" value="DUF218"/>
    <property type="match status" value="1"/>
</dbReference>
<evidence type="ECO:0000259" key="2">
    <source>
        <dbReference type="Pfam" id="PF02698"/>
    </source>
</evidence>
<dbReference type="RefSeq" id="WP_264894083.1">
    <property type="nucleotide sequence ID" value="NZ_CP110257.1"/>
</dbReference>
<dbReference type="Proteomes" id="UP001163266">
    <property type="component" value="Chromosome"/>
</dbReference>
<dbReference type="InterPro" id="IPR003848">
    <property type="entry name" value="DUF218"/>
</dbReference>
<feature type="transmembrane region" description="Helical" evidence="1">
    <location>
        <begin position="12"/>
        <end position="32"/>
    </location>
</feature>
<dbReference type="InterPro" id="IPR014729">
    <property type="entry name" value="Rossmann-like_a/b/a_fold"/>
</dbReference>
<feature type="domain" description="DUF218" evidence="2">
    <location>
        <begin position="86"/>
        <end position="248"/>
    </location>
</feature>